<dbReference type="GO" id="GO:0005840">
    <property type="term" value="C:ribosome"/>
    <property type="evidence" value="ECO:0007669"/>
    <property type="project" value="UniProtKB-KW"/>
</dbReference>
<dbReference type="SUPFAM" id="SSF53137">
    <property type="entry name" value="Translational machinery components"/>
    <property type="match status" value="1"/>
</dbReference>
<reference evidence="5" key="1">
    <citation type="journal article" date="2020" name="Stud. Mycol.">
        <title>101 Dothideomycetes genomes: a test case for predicting lifestyles and emergence of pathogens.</title>
        <authorList>
            <person name="Haridas S."/>
            <person name="Albert R."/>
            <person name="Binder M."/>
            <person name="Bloem J."/>
            <person name="Labutti K."/>
            <person name="Salamov A."/>
            <person name="Andreopoulos B."/>
            <person name="Baker S."/>
            <person name="Barry K."/>
            <person name="Bills G."/>
            <person name="Bluhm B."/>
            <person name="Cannon C."/>
            <person name="Castanera R."/>
            <person name="Culley D."/>
            <person name="Daum C."/>
            <person name="Ezra D."/>
            <person name="Gonzalez J."/>
            <person name="Henrissat B."/>
            <person name="Kuo A."/>
            <person name="Liang C."/>
            <person name="Lipzen A."/>
            <person name="Lutzoni F."/>
            <person name="Magnuson J."/>
            <person name="Mondo S."/>
            <person name="Nolan M."/>
            <person name="Ohm R."/>
            <person name="Pangilinan J."/>
            <person name="Park H.-J."/>
            <person name="Ramirez L."/>
            <person name="Alfaro M."/>
            <person name="Sun H."/>
            <person name="Tritt A."/>
            <person name="Yoshinaga Y."/>
            <person name="Zwiers L.-H."/>
            <person name="Turgeon B."/>
            <person name="Goodwin S."/>
            <person name="Spatafora J."/>
            <person name="Crous P."/>
            <person name="Grigoriev I."/>
        </authorList>
    </citation>
    <scope>NUCLEOTIDE SEQUENCE</scope>
    <source>
        <strain evidence="5">CBS 115976</strain>
    </source>
</reference>
<comment type="similarity">
    <text evidence="1">Belongs to the universal ribosomal protein uS11 family.</text>
</comment>
<proteinExistence type="inferred from homology"/>
<evidence type="ECO:0000256" key="3">
    <source>
        <dbReference type="ARBA" id="ARBA00023274"/>
    </source>
</evidence>
<accession>A0A6A6U6G5</accession>
<evidence type="ECO:0000256" key="1">
    <source>
        <dbReference type="ARBA" id="ARBA00006194"/>
    </source>
</evidence>
<gene>
    <name evidence="5" type="ORF">BT63DRAFT_374834</name>
</gene>
<dbReference type="Pfam" id="PF00411">
    <property type="entry name" value="Ribosomal_S11"/>
    <property type="match status" value="1"/>
</dbReference>
<dbReference type="GO" id="GO:0006412">
    <property type="term" value="P:translation"/>
    <property type="evidence" value="ECO:0007669"/>
    <property type="project" value="InterPro"/>
</dbReference>
<evidence type="ECO:0000256" key="2">
    <source>
        <dbReference type="ARBA" id="ARBA00022980"/>
    </source>
</evidence>
<dbReference type="InterPro" id="IPR036967">
    <property type="entry name" value="Ribosomal_uS11_sf"/>
</dbReference>
<keyword evidence="2" id="KW-0689">Ribosomal protein</keyword>
<dbReference type="InterPro" id="IPR001971">
    <property type="entry name" value="Ribosomal_uS11"/>
</dbReference>
<name>A0A6A6U6G5_9PEZI</name>
<keyword evidence="6" id="KW-1185">Reference proteome</keyword>
<evidence type="ECO:0000256" key="4">
    <source>
        <dbReference type="SAM" id="MobiDB-lite"/>
    </source>
</evidence>
<feature type="compositionally biased region" description="Low complexity" evidence="4">
    <location>
        <begin position="1"/>
        <end position="23"/>
    </location>
</feature>
<dbReference type="Proteomes" id="UP000799302">
    <property type="component" value="Unassembled WGS sequence"/>
</dbReference>
<evidence type="ECO:0000313" key="5">
    <source>
        <dbReference type="EMBL" id="KAF2667849.1"/>
    </source>
</evidence>
<keyword evidence="3" id="KW-0687">Ribonucleoprotein</keyword>
<dbReference type="OrthoDB" id="1654884at2759"/>
<dbReference type="AlphaFoldDB" id="A0A6A6U6G5"/>
<feature type="region of interest" description="Disordered" evidence="4">
    <location>
        <begin position="1"/>
        <end position="47"/>
    </location>
</feature>
<organism evidence="5 6">
    <name type="scientific">Microthyrium microscopicum</name>
    <dbReference type="NCBI Taxonomy" id="703497"/>
    <lineage>
        <taxon>Eukaryota</taxon>
        <taxon>Fungi</taxon>
        <taxon>Dikarya</taxon>
        <taxon>Ascomycota</taxon>
        <taxon>Pezizomycotina</taxon>
        <taxon>Dothideomycetes</taxon>
        <taxon>Dothideomycetes incertae sedis</taxon>
        <taxon>Microthyriales</taxon>
        <taxon>Microthyriaceae</taxon>
        <taxon>Microthyrium</taxon>
    </lineage>
</organism>
<dbReference type="GO" id="GO:1990904">
    <property type="term" value="C:ribonucleoprotein complex"/>
    <property type="evidence" value="ECO:0007669"/>
    <property type="project" value="UniProtKB-KW"/>
</dbReference>
<evidence type="ECO:0000313" key="6">
    <source>
        <dbReference type="Proteomes" id="UP000799302"/>
    </source>
</evidence>
<protein>
    <submittedName>
        <fullName evidence="5">Translational machinery component</fullName>
    </submittedName>
</protein>
<dbReference type="EMBL" id="MU004237">
    <property type="protein sequence ID" value="KAF2667849.1"/>
    <property type="molecule type" value="Genomic_DNA"/>
</dbReference>
<dbReference type="PANTHER" id="PTHR11759">
    <property type="entry name" value="40S RIBOSOMAL PROTEIN S14/30S RIBOSOMAL PROTEIN S11"/>
    <property type="match status" value="1"/>
</dbReference>
<dbReference type="Gene3D" id="3.30.420.80">
    <property type="entry name" value="Ribosomal protein S11"/>
    <property type="match status" value="1"/>
</dbReference>
<dbReference type="GO" id="GO:0003735">
    <property type="term" value="F:structural constituent of ribosome"/>
    <property type="evidence" value="ECO:0007669"/>
    <property type="project" value="InterPro"/>
</dbReference>
<dbReference type="HAMAP" id="MF_01310">
    <property type="entry name" value="Ribosomal_uS11"/>
    <property type="match status" value="1"/>
</dbReference>
<sequence>MSALLDSLSPSSTSTSRSADHSLFGPKTTLRKSALPPPPPNAADRDRQSLESLVDNLSKTWASSASTFASTRPTAPFALHCYTHKHNTHLTLSKPSGAVVISISCGNLGFRKAQRGSYEAAFQTSAWMMRTMQEREDVASKLEVVFRGFGEGRQAFLQALLGVEGRLIRGRIVKISDATKIKLGGVRSQNPRRL</sequence>